<feature type="region of interest" description="Disordered" evidence="1">
    <location>
        <begin position="64"/>
        <end position="83"/>
    </location>
</feature>
<proteinExistence type="predicted"/>
<sequence length="83" mass="8027">MSALTPELPSSDSGLPQPSTPARPAAGAQTVAAAASSGTASTGAGTPVSAVGDAYWSPADDQILLGGLEDGSRSKKQSGAGWK</sequence>
<reference evidence="2" key="1">
    <citation type="journal article" date="2023" name="PhytoFront">
        <title>Draft Genome Resources of Seven Strains of Tilletia horrida, Causal Agent of Kernel Smut of Rice.</title>
        <authorList>
            <person name="Khanal S."/>
            <person name="Antony Babu S."/>
            <person name="Zhou X.G."/>
        </authorList>
    </citation>
    <scope>NUCLEOTIDE SEQUENCE</scope>
    <source>
        <strain evidence="2">TX3</strain>
    </source>
</reference>
<feature type="region of interest" description="Disordered" evidence="1">
    <location>
        <begin position="1"/>
        <end position="54"/>
    </location>
</feature>
<dbReference type="EMBL" id="JAPDMQ010001472">
    <property type="protein sequence ID" value="KAK0518018.1"/>
    <property type="molecule type" value="Genomic_DNA"/>
</dbReference>
<evidence type="ECO:0000313" key="3">
    <source>
        <dbReference type="Proteomes" id="UP001176521"/>
    </source>
</evidence>
<feature type="compositionally biased region" description="Polar residues" evidence="1">
    <location>
        <begin position="8"/>
        <end position="17"/>
    </location>
</feature>
<dbReference type="AlphaFoldDB" id="A0AAN6JGP2"/>
<accession>A0AAN6JGP2</accession>
<evidence type="ECO:0000313" key="2">
    <source>
        <dbReference type="EMBL" id="KAK0518018.1"/>
    </source>
</evidence>
<comment type="caution">
    <text evidence="2">The sequence shown here is derived from an EMBL/GenBank/DDBJ whole genome shotgun (WGS) entry which is preliminary data.</text>
</comment>
<protein>
    <submittedName>
        <fullName evidence="2">Uncharacterized protein</fullName>
    </submittedName>
</protein>
<feature type="compositionally biased region" description="Low complexity" evidence="1">
    <location>
        <begin position="24"/>
        <end position="50"/>
    </location>
</feature>
<organism evidence="2 3">
    <name type="scientific">Tilletia horrida</name>
    <dbReference type="NCBI Taxonomy" id="155126"/>
    <lineage>
        <taxon>Eukaryota</taxon>
        <taxon>Fungi</taxon>
        <taxon>Dikarya</taxon>
        <taxon>Basidiomycota</taxon>
        <taxon>Ustilaginomycotina</taxon>
        <taxon>Exobasidiomycetes</taxon>
        <taxon>Tilletiales</taxon>
        <taxon>Tilletiaceae</taxon>
        <taxon>Tilletia</taxon>
    </lineage>
</organism>
<feature type="non-terminal residue" evidence="2">
    <location>
        <position position="83"/>
    </location>
</feature>
<keyword evidence="3" id="KW-1185">Reference proteome</keyword>
<name>A0AAN6JGP2_9BASI</name>
<gene>
    <name evidence="2" type="ORF">OC842_007924</name>
</gene>
<evidence type="ECO:0000256" key="1">
    <source>
        <dbReference type="SAM" id="MobiDB-lite"/>
    </source>
</evidence>
<dbReference type="Proteomes" id="UP001176521">
    <property type="component" value="Unassembled WGS sequence"/>
</dbReference>